<keyword evidence="4" id="KW-1185">Reference proteome</keyword>
<reference evidence="3" key="1">
    <citation type="submission" date="2017-08" db="EMBL/GenBank/DDBJ databases">
        <authorList>
            <person name="Polle J.E."/>
            <person name="Barry K."/>
            <person name="Cushman J."/>
            <person name="Schmutz J."/>
            <person name="Tran D."/>
            <person name="Hathwaick L.T."/>
            <person name="Yim W.C."/>
            <person name="Jenkins J."/>
            <person name="Mckie-Krisberg Z.M."/>
            <person name="Prochnik S."/>
            <person name="Lindquist E."/>
            <person name="Dockter R.B."/>
            <person name="Adam C."/>
            <person name="Molina H."/>
            <person name="Bunkerborg J."/>
            <person name="Jin E."/>
            <person name="Buchheim M."/>
            <person name="Magnuson J."/>
        </authorList>
    </citation>
    <scope>NUCLEOTIDE SEQUENCE</scope>
    <source>
        <strain evidence="3">CCAP 19/18</strain>
    </source>
</reference>
<sequence>MTSMQSILSKQQQATSLPTRARSATPFSSRLAVIHRHPVAHHQHRDISFVCRAEPDAKNGEADAKRTLSREAEPDQYWSPPGEQKGANPMKDPLAIIGVVAILFPFLILGIAIGTGVIDTSVYR</sequence>
<dbReference type="PANTHER" id="PTHR36343">
    <property type="entry name" value="EXPRESSED PROTEIN"/>
    <property type="match status" value="1"/>
</dbReference>
<proteinExistence type="predicted"/>
<keyword evidence="2" id="KW-1133">Transmembrane helix</keyword>
<name>A0ABQ7H2E1_DUNSA</name>
<evidence type="ECO:0000313" key="4">
    <source>
        <dbReference type="Proteomes" id="UP000815325"/>
    </source>
</evidence>
<organism evidence="3 4">
    <name type="scientific">Dunaliella salina</name>
    <name type="common">Green alga</name>
    <name type="synonym">Protococcus salinus</name>
    <dbReference type="NCBI Taxonomy" id="3046"/>
    <lineage>
        <taxon>Eukaryota</taxon>
        <taxon>Viridiplantae</taxon>
        <taxon>Chlorophyta</taxon>
        <taxon>core chlorophytes</taxon>
        <taxon>Chlorophyceae</taxon>
        <taxon>CS clade</taxon>
        <taxon>Chlamydomonadales</taxon>
        <taxon>Dunaliellaceae</taxon>
        <taxon>Dunaliella</taxon>
    </lineage>
</organism>
<keyword evidence="2" id="KW-0812">Transmembrane</keyword>
<feature type="transmembrane region" description="Helical" evidence="2">
    <location>
        <begin position="94"/>
        <end position="118"/>
    </location>
</feature>
<evidence type="ECO:0000313" key="3">
    <source>
        <dbReference type="EMBL" id="KAF5841010.1"/>
    </source>
</evidence>
<gene>
    <name evidence="3" type="ORF">DUNSADRAFT_14717</name>
</gene>
<protein>
    <submittedName>
        <fullName evidence="3">Uncharacterized protein</fullName>
    </submittedName>
</protein>
<feature type="region of interest" description="Disordered" evidence="1">
    <location>
        <begin position="51"/>
        <end position="90"/>
    </location>
</feature>
<dbReference type="PANTHER" id="PTHR36343:SF1">
    <property type="entry name" value="EXPRESSED PROTEIN"/>
    <property type="match status" value="1"/>
</dbReference>
<comment type="caution">
    <text evidence="3">The sequence shown here is derived from an EMBL/GenBank/DDBJ whole genome shotgun (WGS) entry which is preliminary data.</text>
</comment>
<accession>A0ABQ7H2E1</accession>
<evidence type="ECO:0000256" key="2">
    <source>
        <dbReference type="SAM" id="Phobius"/>
    </source>
</evidence>
<evidence type="ECO:0000256" key="1">
    <source>
        <dbReference type="SAM" id="MobiDB-lite"/>
    </source>
</evidence>
<feature type="region of interest" description="Disordered" evidence="1">
    <location>
        <begin position="1"/>
        <end position="23"/>
    </location>
</feature>
<dbReference type="EMBL" id="MU069497">
    <property type="protein sequence ID" value="KAF5841010.1"/>
    <property type="molecule type" value="Genomic_DNA"/>
</dbReference>
<keyword evidence="2" id="KW-0472">Membrane</keyword>
<dbReference type="Proteomes" id="UP000815325">
    <property type="component" value="Unassembled WGS sequence"/>
</dbReference>
<feature type="compositionally biased region" description="Polar residues" evidence="1">
    <location>
        <begin position="1"/>
        <end position="18"/>
    </location>
</feature>
<feature type="compositionally biased region" description="Basic and acidic residues" evidence="1">
    <location>
        <begin position="53"/>
        <end position="73"/>
    </location>
</feature>